<organism evidence="2 3">
    <name type="scientific">Fusarium falciforme</name>
    <dbReference type="NCBI Taxonomy" id="195108"/>
    <lineage>
        <taxon>Eukaryota</taxon>
        <taxon>Fungi</taxon>
        <taxon>Dikarya</taxon>
        <taxon>Ascomycota</taxon>
        <taxon>Pezizomycotina</taxon>
        <taxon>Sordariomycetes</taxon>
        <taxon>Hypocreomycetidae</taxon>
        <taxon>Hypocreales</taxon>
        <taxon>Nectriaceae</taxon>
        <taxon>Fusarium</taxon>
        <taxon>Fusarium solani species complex</taxon>
    </lineage>
</organism>
<gene>
    <name evidence="2" type="ORF">NW755_014426</name>
</gene>
<evidence type="ECO:0000313" key="3">
    <source>
        <dbReference type="Proteomes" id="UP001152087"/>
    </source>
</evidence>
<sequence length="420" mass="47940">MSCSGSSFTSSSLSRPPTYGRTYVSPVDSTWTPTSGISTISAPTTEGSTTETSALDLGPPGFQATIILFQDTPDERVVYLGPWEVVGSEQRRVLWQGSYQNELLEHYLPSDIPSDIHPHTLHSRHRPYYDPADMERYLTFQEPHRVRYTTDQGVCIHDQYIKIRYEFTSFESSVQFQGDLRRKDLVDFYDVDVVWTNVHGRTDSFGKVKGIGAIQRLKLWRDRYTTFHSLSVCANKVDGQYREYDIHCFDGEVRSRDDRAKQLRLNAHGRQHNSGGDQHQHRRFSLAHRMRPRTRLSESSEPRSMQPTLDIRYLAIQFTERQGNQSHMKGAAVVAPGVFVNLFEGGQLTVTPAYRRYLETWLYCHSSDHEFNGIPFPPNHFELPSPQILPGYSPDLPLSGWQSHTLDSVPEPTDAAEATP</sequence>
<evidence type="ECO:0000313" key="2">
    <source>
        <dbReference type="EMBL" id="KAJ4176436.1"/>
    </source>
</evidence>
<protein>
    <recommendedName>
        <fullName evidence="4">Acetate kinase</fullName>
    </recommendedName>
</protein>
<evidence type="ECO:0008006" key="4">
    <source>
        <dbReference type="Google" id="ProtNLM"/>
    </source>
</evidence>
<dbReference type="EMBL" id="JAOQAV010000188">
    <property type="protein sequence ID" value="KAJ4176436.1"/>
    <property type="molecule type" value="Genomic_DNA"/>
</dbReference>
<feature type="region of interest" description="Disordered" evidence="1">
    <location>
        <begin position="400"/>
        <end position="420"/>
    </location>
</feature>
<name>A0A9W8QU81_9HYPO</name>
<comment type="caution">
    <text evidence="2">The sequence shown here is derived from an EMBL/GenBank/DDBJ whole genome shotgun (WGS) entry which is preliminary data.</text>
</comment>
<dbReference type="Proteomes" id="UP001152087">
    <property type="component" value="Unassembled WGS sequence"/>
</dbReference>
<accession>A0A9W8QU81</accession>
<dbReference type="AlphaFoldDB" id="A0A9W8QU81"/>
<keyword evidence="3" id="KW-1185">Reference proteome</keyword>
<feature type="compositionally biased region" description="Polar residues" evidence="1">
    <location>
        <begin position="34"/>
        <end position="53"/>
    </location>
</feature>
<reference evidence="2" key="1">
    <citation type="submission" date="2022-09" db="EMBL/GenBank/DDBJ databases">
        <title>Fusarium specimens isolated from Avocado Roots.</title>
        <authorList>
            <person name="Stajich J."/>
            <person name="Roper C."/>
            <person name="Heimlech-Rivalta G."/>
        </authorList>
    </citation>
    <scope>NUCLEOTIDE SEQUENCE</scope>
    <source>
        <strain evidence="2">A02</strain>
    </source>
</reference>
<feature type="compositionally biased region" description="Basic residues" evidence="1">
    <location>
        <begin position="280"/>
        <end position="294"/>
    </location>
</feature>
<feature type="region of interest" description="Disordered" evidence="1">
    <location>
        <begin position="34"/>
        <end position="57"/>
    </location>
</feature>
<feature type="region of interest" description="Disordered" evidence="1">
    <location>
        <begin position="267"/>
        <end position="303"/>
    </location>
</feature>
<evidence type="ECO:0000256" key="1">
    <source>
        <dbReference type="SAM" id="MobiDB-lite"/>
    </source>
</evidence>
<proteinExistence type="predicted"/>